<evidence type="ECO:0000256" key="1">
    <source>
        <dbReference type="ARBA" id="ARBA00022692"/>
    </source>
</evidence>
<dbReference type="EMBL" id="JACIDY010000004">
    <property type="protein sequence ID" value="MBB3940335.1"/>
    <property type="molecule type" value="Genomic_DNA"/>
</dbReference>
<keyword evidence="6" id="KW-1185">Reference proteome</keyword>
<name>A0A7W6FYS0_9SPHN</name>
<dbReference type="InterPro" id="IPR036259">
    <property type="entry name" value="MFS_trans_sf"/>
</dbReference>
<dbReference type="SUPFAM" id="SSF103473">
    <property type="entry name" value="MFS general substrate transporter"/>
    <property type="match status" value="1"/>
</dbReference>
<feature type="transmembrane region" description="Helical" evidence="4">
    <location>
        <begin position="21"/>
        <end position="46"/>
    </location>
</feature>
<evidence type="ECO:0000313" key="5">
    <source>
        <dbReference type="EMBL" id="MBB3940335.1"/>
    </source>
</evidence>
<feature type="transmembrane region" description="Helical" evidence="4">
    <location>
        <begin position="249"/>
        <end position="268"/>
    </location>
</feature>
<proteinExistence type="predicted"/>
<feature type="transmembrane region" description="Helical" evidence="4">
    <location>
        <begin position="161"/>
        <end position="179"/>
    </location>
</feature>
<keyword evidence="3 4" id="KW-0472">Membrane</keyword>
<feature type="transmembrane region" description="Helical" evidence="4">
    <location>
        <begin position="52"/>
        <end position="70"/>
    </location>
</feature>
<evidence type="ECO:0000313" key="6">
    <source>
        <dbReference type="Proteomes" id="UP000561459"/>
    </source>
</evidence>
<dbReference type="AlphaFoldDB" id="A0A7W6FYS0"/>
<evidence type="ECO:0000256" key="4">
    <source>
        <dbReference type="SAM" id="Phobius"/>
    </source>
</evidence>
<protein>
    <submittedName>
        <fullName evidence="5">MFS family permease</fullName>
    </submittedName>
</protein>
<keyword evidence="2 4" id="KW-1133">Transmembrane helix</keyword>
<dbReference type="Proteomes" id="UP000561459">
    <property type="component" value="Unassembled WGS sequence"/>
</dbReference>
<keyword evidence="1 4" id="KW-0812">Transmembrane</keyword>
<feature type="transmembrane region" description="Helical" evidence="4">
    <location>
        <begin position="219"/>
        <end position="243"/>
    </location>
</feature>
<dbReference type="InterPro" id="IPR011701">
    <property type="entry name" value="MFS"/>
</dbReference>
<feature type="transmembrane region" description="Helical" evidence="4">
    <location>
        <begin position="130"/>
        <end position="152"/>
    </location>
</feature>
<evidence type="ECO:0000256" key="2">
    <source>
        <dbReference type="ARBA" id="ARBA00022989"/>
    </source>
</evidence>
<accession>A0A7W6FYS0</accession>
<reference evidence="5 6" key="1">
    <citation type="submission" date="2020-08" db="EMBL/GenBank/DDBJ databases">
        <title>Genomic Encyclopedia of Type Strains, Phase IV (KMG-IV): sequencing the most valuable type-strain genomes for metagenomic binning, comparative biology and taxonomic classification.</title>
        <authorList>
            <person name="Goeker M."/>
        </authorList>
    </citation>
    <scope>NUCLEOTIDE SEQUENCE [LARGE SCALE GENOMIC DNA]</scope>
    <source>
        <strain evidence="5 6">DSM 27568</strain>
    </source>
</reference>
<sequence>MAGAFTAGMSGIARLPESQRHILYGLAAFIGGGISIVAFPMVGALAAQSWQLGFLACLLLLPIGFFALALPRHKGTPQASEKAVPRVAPRLGGVPPSLLLLAAIVGWTMVGSTLYAPFLLASVGIIDPSAVGNMLAITSTFSLVGSGSYGLVQKLAGTRGVVLVSPVLCAAGGVIVFLASSSFLAMVGLSLISVGLSLFGSAAYAAAVETVGPEGDSGAATGMMSFAIYLPQALFPMLATAIGTRFGPASVYLMLAVLLTAGFALVASRRHARPAVAMGAA</sequence>
<dbReference type="Gene3D" id="1.20.1250.20">
    <property type="entry name" value="MFS general substrate transporter like domains"/>
    <property type="match status" value="1"/>
</dbReference>
<dbReference type="Pfam" id="PF07690">
    <property type="entry name" value="MFS_1"/>
    <property type="match status" value="1"/>
</dbReference>
<evidence type="ECO:0000256" key="3">
    <source>
        <dbReference type="ARBA" id="ARBA00023136"/>
    </source>
</evidence>
<gene>
    <name evidence="5" type="ORF">GGR39_001992</name>
</gene>
<feature type="transmembrane region" description="Helical" evidence="4">
    <location>
        <begin position="185"/>
        <end position="207"/>
    </location>
</feature>
<comment type="caution">
    <text evidence="5">The sequence shown here is derived from an EMBL/GenBank/DDBJ whole genome shotgun (WGS) entry which is preliminary data.</text>
</comment>
<organism evidence="5 6">
    <name type="scientific">Novosphingobium fluoreni</name>
    <dbReference type="NCBI Taxonomy" id="1391222"/>
    <lineage>
        <taxon>Bacteria</taxon>
        <taxon>Pseudomonadati</taxon>
        <taxon>Pseudomonadota</taxon>
        <taxon>Alphaproteobacteria</taxon>
        <taxon>Sphingomonadales</taxon>
        <taxon>Sphingomonadaceae</taxon>
        <taxon>Novosphingobium</taxon>
    </lineage>
</organism>
<feature type="transmembrane region" description="Helical" evidence="4">
    <location>
        <begin position="91"/>
        <end position="110"/>
    </location>
</feature>
<dbReference type="GO" id="GO:0022857">
    <property type="term" value="F:transmembrane transporter activity"/>
    <property type="evidence" value="ECO:0007669"/>
    <property type="project" value="InterPro"/>
</dbReference>